<proteinExistence type="predicted"/>
<organism evidence="1">
    <name type="scientific">Triticum urartu</name>
    <name type="common">Red wild einkorn</name>
    <name type="synonym">Crithodium urartu</name>
    <dbReference type="NCBI Taxonomy" id="4572"/>
    <lineage>
        <taxon>Eukaryota</taxon>
        <taxon>Viridiplantae</taxon>
        <taxon>Streptophyta</taxon>
        <taxon>Embryophyta</taxon>
        <taxon>Tracheophyta</taxon>
        <taxon>Spermatophyta</taxon>
        <taxon>Magnoliopsida</taxon>
        <taxon>Liliopsida</taxon>
        <taxon>Poales</taxon>
        <taxon>Poaceae</taxon>
        <taxon>BOP clade</taxon>
        <taxon>Pooideae</taxon>
        <taxon>Triticodae</taxon>
        <taxon>Triticeae</taxon>
        <taxon>Triticinae</taxon>
        <taxon>Triticum</taxon>
    </lineage>
</organism>
<accession>M7ZZ22</accession>
<dbReference type="AlphaFoldDB" id="M7ZZ22"/>
<reference evidence="1" key="1">
    <citation type="journal article" date="2013" name="Nature">
        <title>Draft genome of the wheat A-genome progenitor Triticum urartu.</title>
        <authorList>
            <person name="Ling H.Q."/>
            <person name="Zhao S."/>
            <person name="Liu D."/>
            <person name="Wang J."/>
            <person name="Sun H."/>
            <person name="Zhang C."/>
            <person name="Fan H."/>
            <person name="Li D."/>
            <person name="Dong L."/>
            <person name="Tao Y."/>
            <person name="Gao C."/>
            <person name="Wu H."/>
            <person name="Li Y."/>
            <person name="Cui Y."/>
            <person name="Guo X."/>
            <person name="Zheng S."/>
            <person name="Wang B."/>
            <person name="Yu K."/>
            <person name="Liang Q."/>
            <person name="Yang W."/>
            <person name="Lou X."/>
            <person name="Chen J."/>
            <person name="Feng M."/>
            <person name="Jian J."/>
            <person name="Zhang X."/>
            <person name="Luo G."/>
            <person name="Jiang Y."/>
            <person name="Liu J."/>
            <person name="Wang Z."/>
            <person name="Sha Y."/>
            <person name="Zhang B."/>
            <person name="Wu H."/>
            <person name="Tang D."/>
            <person name="Shen Q."/>
            <person name="Xue P."/>
            <person name="Zou S."/>
            <person name="Wang X."/>
            <person name="Liu X."/>
            <person name="Wang F."/>
            <person name="Yang Y."/>
            <person name="An X."/>
            <person name="Dong Z."/>
            <person name="Zhang K."/>
            <person name="Zhang X."/>
            <person name="Luo M.C."/>
            <person name="Dvorak J."/>
            <person name="Tong Y."/>
            <person name="Wang J."/>
            <person name="Yang H."/>
            <person name="Li Z."/>
            <person name="Wang D."/>
            <person name="Zhang A."/>
            <person name="Wang J."/>
        </authorList>
    </citation>
    <scope>NUCLEOTIDE SEQUENCE</scope>
</reference>
<evidence type="ECO:0000313" key="1">
    <source>
        <dbReference type="EMBL" id="EMS64926.1"/>
    </source>
</evidence>
<dbReference type="STRING" id="4572.M7ZZ22"/>
<sequence length="83" mass="9402">MVLLSCSLFFLASFLGSLLFTQDLQGEEDVGRPLRRERLMEAVWPEMAYGESGEPAPSFITYQVRPRPDSLRRIAISFFGDSV</sequence>
<dbReference type="EMBL" id="KD050772">
    <property type="protein sequence ID" value="EMS64926.1"/>
    <property type="molecule type" value="Genomic_DNA"/>
</dbReference>
<protein>
    <submittedName>
        <fullName evidence="1">Uncharacterized protein</fullName>
    </submittedName>
</protein>
<gene>
    <name evidence="1" type="ORF">TRIUR3_19231</name>
</gene>
<name>M7ZZ22_TRIUA</name>